<dbReference type="InterPro" id="IPR032675">
    <property type="entry name" value="LRR_dom_sf"/>
</dbReference>
<evidence type="ECO:0000256" key="2">
    <source>
        <dbReference type="ARBA" id="ARBA00022614"/>
    </source>
</evidence>
<dbReference type="InterPro" id="IPR027038">
    <property type="entry name" value="RanGap"/>
</dbReference>
<evidence type="ECO:0000313" key="5">
    <source>
        <dbReference type="Proteomes" id="UP000013827"/>
    </source>
</evidence>
<dbReference type="Pfam" id="PF13516">
    <property type="entry name" value="LRR_6"/>
    <property type="match status" value="5"/>
</dbReference>
<dbReference type="GO" id="GO:0031267">
    <property type="term" value="F:small GTPase binding"/>
    <property type="evidence" value="ECO:0007669"/>
    <property type="project" value="TreeGrafter"/>
</dbReference>
<dbReference type="AlphaFoldDB" id="A0A0D3KAD9"/>
<dbReference type="PaxDb" id="2903-EOD32724"/>
<dbReference type="GO" id="GO:0005634">
    <property type="term" value="C:nucleus"/>
    <property type="evidence" value="ECO:0007669"/>
    <property type="project" value="TreeGrafter"/>
</dbReference>
<dbReference type="STRING" id="2903.R1FHC2"/>
<dbReference type="PANTHER" id="PTHR24113">
    <property type="entry name" value="RAN GTPASE-ACTIVATING PROTEIN 1"/>
    <property type="match status" value="1"/>
</dbReference>
<dbReference type="GO" id="GO:0005829">
    <property type="term" value="C:cytosol"/>
    <property type="evidence" value="ECO:0007669"/>
    <property type="project" value="TreeGrafter"/>
</dbReference>
<dbReference type="EnsemblProtists" id="EOD32724">
    <property type="protein sequence ID" value="EOD32724"/>
    <property type="gene ID" value="EMIHUDRAFT_42817"/>
</dbReference>
<dbReference type="Gene3D" id="3.80.10.10">
    <property type="entry name" value="Ribonuclease Inhibitor"/>
    <property type="match status" value="3"/>
</dbReference>
<dbReference type="Proteomes" id="UP000013827">
    <property type="component" value="Unassembled WGS sequence"/>
</dbReference>
<reference evidence="5" key="1">
    <citation type="journal article" date="2013" name="Nature">
        <title>Pan genome of the phytoplankton Emiliania underpins its global distribution.</title>
        <authorList>
            <person name="Read B.A."/>
            <person name="Kegel J."/>
            <person name="Klute M.J."/>
            <person name="Kuo A."/>
            <person name="Lefebvre S.C."/>
            <person name="Maumus F."/>
            <person name="Mayer C."/>
            <person name="Miller J."/>
            <person name="Monier A."/>
            <person name="Salamov A."/>
            <person name="Young J."/>
            <person name="Aguilar M."/>
            <person name="Claverie J.M."/>
            <person name="Frickenhaus S."/>
            <person name="Gonzalez K."/>
            <person name="Herman E.K."/>
            <person name="Lin Y.C."/>
            <person name="Napier J."/>
            <person name="Ogata H."/>
            <person name="Sarno A.F."/>
            <person name="Shmutz J."/>
            <person name="Schroeder D."/>
            <person name="de Vargas C."/>
            <person name="Verret F."/>
            <person name="von Dassow P."/>
            <person name="Valentin K."/>
            <person name="Van de Peer Y."/>
            <person name="Wheeler G."/>
            <person name="Dacks J.B."/>
            <person name="Delwiche C.F."/>
            <person name="Dyhrman S.T."/>
            <person name="Glockner G."/>
            <person name="John U."/>
            <person name="Richards T."/>
            <person name="Worden A.Z."/>
            <person name="Zhang X."/>
            <person name="Grigoriev I.V."/>
            <person name="Allen A.E."/>
            <person name="Bidle K."/>
            <person name="Borodovsky M."/>
            <person name="Bowler C."/>
            <person name="Brownlee C."/>
            <person name="Cock J.M."/>
            <person name="Elias M."/>
            <person name="Gladyshev V.N."/>
            <person name="Groth M."/>
            <person name="Guda C."/>
            <person name="Hadaegh A."/>
            <person name="Iglesias-Rodriguez M.D."/>
            <person name="Jenkins J."/>
            <person name="Jones B.M."/>
            <person name="Lawson T."/>
            <person name="Leese F."/>
            <person name="Lindquist E."/>
            <person name="Lobanov A."/>
            <person name="Lomsadze A."/>
            <person name="Malik S.B."/>
            <person name="Marsh M.E."/>
            <person name="Mackinder L."/>
            <person name="Mock T."/>
            <person name="Mueller-Roeber B."/>
            <person name="Pagarete A."/>
            <person name="Parker M."/>
            <person name="Probert I."/>
            <person name="Quesneville H."/>
            <person name="Raines C."/>
            <person name="Rensing S.A."/>
            <person name="Riano-Pachon D.M."/>
            <person name="Richier S."/>
            <person name="Rokitta S."/>
            <person name="Shiraiwa Y."/>
            <person name="Soanes D.M."/>
            <person name="van der Giezen M."/>
            <person name="Wahlund T.M."/>
            <person name="Williams B."/>
            <person name="Wilson W."/>
            <person name="Wolfe G."/>
            <person name="Wurch L.L."/>
        </authorList>
    </citation>
    <scope>NUCLEOTIDE SEQUENCE</scope>
</reference>
<dbReference type="eggNOG" id="KOG4308">
    <property type="taxonomic scope" value="Eukaryota"/>
</dbReference>
<dbReference type="GeneID" id="17277997"/>
<keyword evidence="3" id="KW-0677">Repeat</keyword>
<dbReference type="GO" id="GO:0048471">
    <property type="term" value="C:perinuclear region of cytoplasm"/>
    <property type="evidence" value="ECO:0007669"/>
    <property type="project" value="TreeGrafter"/>
</dbReference>
<evidence type="ECO:0000256" key="3">
    <source>
        <dbReference type="ARBA" id="ARBA00022737"/>
    </source>
</evidence>
<dbReference type="GO" id="GO:0005096">
    <property type="term" value="F:GTPase activator activity"/>
    <property type="evidence" value="ECO:0007669"/>
    <property type="project" value="UniProtKB-KW"/>
</dbReference>
<evidence type="ECO:0000313" key="4">
    <source>
        <dbReference type="EnsemblProtists" id="EOD32724"/>
    </source>
</evidence>
<dbReference type="OMA" id="IHRNEIG"/>
<organism evidence="4 5">
    <name type="scientific">Emiliania huxleyi (strain CCMP1516)</name>
    <dbReference type="NCBI Taxonomy" id="280463"/>
    <lineage>
        <taxon>Eukaryota</taxon>
        <taxon>Haptista</taxon>
        <taxon>Haptophyta</taxon>
        <taxon>Prymnesiophyceae</taxon>
        <taxon>Isochrysidales</taxon>
        <taxon>Noelaerhabdaceae</taxon>
        <taxon>Emiliania</taxon>
    </lineage>
</organism>
<proteinExistence type="predicted"/>
<dbReference type="GO" id="GO:0006913">
    <property type="term" value="P:nucleocytoplasmic transport"/>
    <property type="evidence" value="ECO:0007669"/>
    <property type="project" value="TreeGrafter"/>
</dbReference>
<dbReference type="InterPro" id="IPR001611">
    <property type="entry name" value="Leu-rich_rpt"/>
</dbReference>
<keyword evidence="1" id="KW-0343">GTPase activation</keyword>
<dbReference type="SUPFAM" id="SSF52047">
    <property type="entry name" value="RNI-like"/>
    <property type="match status" value="1"/>
</dbReference>
<dbReference type="PANTHER" id="PTHR24113:SF12">
    <property type="entry name" value="RAN GTPASE-ACTIVATING PROTEIN 1"/>
    <property type="match status" value="1"/>
</dbReference>
<dbReference type="RefSeq" id="XP_005785153.1">
    <property type="nucleotide sequence ID" value="XM_005785096.1"/>
</dbReference>
<keyword evidence="5" id="KW-1185">Reference proteome</keyword>
<accession>A0A0D3KAD9</accession>
<evidence type="ECO:0000256" key="1">
    <source>
        <dbReference type="ARBA" id="ARBA00022468"/>
    </source>
</evidence>
<keyword evidence="2" id="KW-0433">Leucine-rich repeat</keyword>
<protein>
    <submittedName>
        <fullName evidence="4">Uncharacterized protein</fullName>
    </submittedName>
</protein>
<dbReference type="HOGENOM" id="CLU_017147_5_1_1"/>
<dbReference type="KEGG" id="ehx:EMIHUDRAFT_42817"/>
<dbReference type="SMART" id="SM00368">
    <property type="entry name" value="LRR_RI"/>
    <property type="match status" value="6"/>
</dbReference>
<reference evidence="4" key="2">
    <citation type="submission" date="2024-10" db="UniProtKB">
        <authorList>
            <consortium name="EnsemblProtists"/>
        </authorList>
    </citation>
    <scope>IDENTIFICATION</scope>
</reference>
<sequence length="248" mass="25936">SLDVGGNSLTEEAALSIVRIERQRSKLTSLGLAGCSVGPTGAAEIAEDADGVNRVLTDLNLGNNEIRDEGAAAIAEALRGNRVLTDLNLGNNEIRDEGAAAIAEALRVNGVLTKLYLAFNSIGDDGAEALASALRVNGVLKNINLLRNDITVEGAALLLKLFRKRRHMESLCGVTPGQTEANFANMRLGDADAVLIGADLEFNGVLKNLELQDNSIGKDGAAALASALRVNGVLKDLKLWNNNLGGEG</sequence>
<name>A0A0D3KAD9_EMIH1</name>